<dbReference type="PANTHER" id="PTHR47618">
    <property type="entry name" value="BIFUNCTIONAL OLIGORIBONUCLEASE AND PAP PHOSPHATASE NRNA"/>
    <property type="match status" value="1"/>
</dbReference>
<dbReference type="Pfam" id="PF02272">
    <property type="entry name" value="DHHA1"/>
    <property type="match status" value="1"/>
</dbReference>
<dbReference type="OrthoDB" id="5490569at2"/>
<proteinExistence type="predicted"/>
<dbReference type="Proteomes" id="UP000182146">
    <property type="component" value="Unassembled WGS sequence"/>
</dbReference>
<gene>
    <name evidence="3" type="ORF">SAMN05660860_00578</name>
</gene>
<evidence type="ECO:0000259" key="1">
    <source>
        <dbReference type="Pfam" id="PF01368"/>
    </source>
</evidence>
<feature type="domain" description="DHHA1" evidence="2">
    <location>
        <begin position="236"/>
        <end position="318"/>
    </location>
</feature>
<dbReference type="PANTHER" id="PTHR47618:SF1">
    <property type="entry name" value="BIFUNCTIONAL OLIGORIBONUCLEASE AND PAP PHOSPHATASE NRNA"/>
    <property type="match status" value="1"/>
</dbReference>
<dbReference type="AlphaFoldDB" id="A0A1G9JWJ0"/>
<dbReference type="Gene3D" id="3.90.1640.10">
    <property type="entry name" value="inorganic pyrophosphatase (n-terminal core)"/>
    <property type="match status" value="1"/>
</dbReference>
<dbReference type="RefSeq" id="WP_074669461.1">
    <property type="nucleotide sequence ID" value="NZ_FNGU01000001.1"/>
</dbReference>
<sequence length="353" mass="38755">MPMDLKRSREFSDQIIDWVRGKGRVLIMAHDNPDPDSLASATALRHLLQMTTGNEATVAFGGVIGRVENRQMVKELEIKAFPLHALDLNQFNVVCMVDSQPGTGNNSYPADRPVHLVIDHHPPRETCATCRWVDIREDYGASATILYEYLVAQKVSISTKLATILFYAIKSETQDLGREWCRADREAYLQLLPLVNNHILFNIIQSEVPLEYFRAFKKAISSAVIYDGVLVFNLLDIHNPDIVAEMADFLLRAEGVDVVMGMGCYEGDEVLSFRTLSHDIKAGHVMRAVVDGLGTAGGHGMIAGGQIAGIATGEQVQEQLALTLTQRLLARLGRSAANGIRLSADDAEGLADA</sequence>
<dbReference type="EMBL" id="FNGU01000001">
    <property type="protein sequence ID" value="SDL41732.1"/>
    <property type="molecule type" value="Genomic_DNA"/>
</dbReference>
<organism evidence="3 4">
    <name type="scientific">Geoalkalibacter ferrihydriticus</name>
    <dbReference type="NCBI Taxonomy" id="392333"/>
    <lineage>
        <taxon>Bacteria</taxon>
        <taxon>Pseudomonadati</taxon>
        <taxon>Thermodesulfobacteriota</taxon>
        <taxon>Desulfuromonadia</taxon>
        <taxon>Desulfuromonadales</taxon>
        <taxon>Geoalkalibacteraceae</taxon>
        <taxon>Geoalkalibacter</taxon>
    </lineage>
</organism>
<reference evidence="3 4" key="1">
    <citation type="submission" date="2016-10" db="EMBL/GenBank/DDBJ databases">
        <authorList>
            <person name="de Groot N.N."/>
        </authorList>
    </citation>
    <scope>NUCLEOTIDE SEQUENCE [LARGE SCALE GENOMIC DNA]</scope>
    <source>
        <strain evidence="3 4">DSM 17813</strain>
    </source>
</reference>
<evidence type="ECO:0000259" key="2">
    <source>
        <dbReference type="Pfam" id="PF02272"/>
    </source>
</evidence>
<dbReference type="Pfam" id="PF01368">
    <property type="entry name" value="DHH"/>
    <property type="match status" value="1"/>
</dbReference>
<accession>A0A1G9JWJ0</accession>
<dbReference type="InterPro" id="IPR038763">
    <property type="entry name" value="DHH_sf"/>
</dbReference>
<protein>
    <submittedName>
        <fullName evidence="3">DHHA1 domain-containing protein</fullName>
    </submittedName>
</protein>
<dbReference type="SUPFAM" id="SSF64182">
    <property type="entry name" value="DHH phosphoesterases"/>
    <property type="match status" value="1"/>
</dbReference>
<evidence type="ECO:0000313" key="4">
    <source>
        <dbReference type="Proteomes" id="UP000182146"/>
    </source>
</evidence>
<dbReference type="InterPro" id="IPR051319">
    <property type="entry name" value="Oligoribo/pAp-PDE_c-di-AMP_PDE"/>
</dbReference>
<dbReference type="InterPro" id="IPR003156">
    <property type="entry name" value="DHHA1_dom"/>
</dbReference>
<feature type="domain" description="DDH" evidence="1">
    <location>
        <begin position="24"/>
        <end position="169"/>
    </location>
</feature>
<evidence type="ECO:0000313" key="3">
    <source>
        <dbReference type="EMBL" id="SDL41732.1"/>
    </source>
</evidence>
<dbReference type="STRING" id="392333.SAMN05660860_00578"/>
<dbReference type="GO" id="GO:0003676">
    <property type="term" value="F:nucleic acid binding"/>
    <property type="evidence" value="ECO:0007669"/>
    <property type="project" value="InterPro"/>
</dbReference>
<name>A0A1G9JWJ0_9BACT</name>
<dbReference type="InterPro" id="IPR001667">
    <property type="entry name" value="DDH_dom"/>
</dbReference>